<dbReference type="Proteomes" id="UP000515123">
    <property type="component" value="Linkage group 19"/>
</dbReference>
<feature type="domain" description="Transposase MuDR plant" evidence="2">
    <location>
        <begin position="259"/>
        <end position="322"/>
    </location>
</feature>
<name>A0A6P5GV69_ANACO</name>
<reference evidence="6 7" key="2">
    <citation type="submission" date="2025-04" db="UniProtKB">
        <authorList>
            <consortium name="RefSeq"/>
        </authorList>
    </citation>
    <scope>IDENTIFICATION</scope>
    <source>
        <tissue evidence="6 7">Leaf</tissue>
    </source>
</reference>
<dbReference type="InterPro" id="IPR058594">
    <property type="entry name" value="PB1-like_dom_pln"/>
</dbReference>
<sequence length="592" mass="68290">MGGLIKEYREYDGDFISFFELNGLASDLDQATRRDIYYLQPNSNHILKKISNDQDVVQMLQEHGQLRTIVLHVDSYYEPMIVNDKSKNNKVESTPQTDIWNVSSKDVANKGDVNEEKCEVRLDWGDVHGTDTEVDKGNDVEGSESKSDDDDNIKDDEEDSDPIWFNDGLEGSDDDNIFKFDLHQIGPTRSSRSVITYKGGNSPEITIVIPNSETMEEDLHEPPLEWDELRSLSGSDDESGVKRIVYPEFNENIHTDHPKLEVGMKFASVHIFREALREYAISNSIRLHFKRNEGKKISVHCKEKCGWRIYASQNRNEKTFQIKSINGECTCARTFENSSVTSKWIANKFIDEFRDNENKWKVESCQNTIRRKTAVETSRQKIYRPRRKAKEMIEGNDKLQYGLLWDYAEMIKSTNPGSIVKIQCDSSDERSEPVFQKMYIRFHAKKWGFLNGCRPIVGLDGCHLKGTYGGQILSAVASDGNNNMFPIAIAIVQVENKDSWQWFLECFIDDFGSPEDLGLVFISDRQKGLVQVFEEKLPNVEHRYCMRHLYNNFKELHKGKELKDAMWQCANATTTREFERKISPNGRTKEAR</sequence>
<feature type="compositionally biased region" description="Basic and acidic residues" evidence="1">
    <location>
        <begin position="124"/>
        <end position="146"/>
    </location>
</feature>
<dbReference type="RefSeq" id="XP_020109460.1">
    <property type="nucleotide sequence ID" value="XM_020253871.1"/>
</dbReference>
<dbReference type="GeneID" id="109724894"/>
<protein>
    <submittedName>
        <fullName evidence="6 7">Uncharacterized protein LOC109724894</fullName>
    </submittedName>
</protein>
<feature type="domain" description="MULE transposase" evidence="3">
    <location>
        <begin position="457"/>
        <end position="552"/>
    </location>
</feature>
<keyword evidence="5" id="KW-1185">Reference proteome</keyword>
<evidence type="ECO:0000259" key="4">
    <source>
        <dbReference type="Pfam" id="PF26130"/>
    </source>
</evidence>
<feature type="compositionally biased region" description="Acidic residues" evidence="1">
    <location>
        <begin position="147"/>
        <end position="161"/>
    </location>
</feature>
<dbReference type="AlphaFoldDB" id="A0A6P5GV69"/>
<gene>
    <name evidence="6 7" type="primary">LOC109724894</name>
</gene>
<organism evidence="6">
    <name type="scientific">Ananas comosus</name>
    <name type="common">Pineapple</name>
    <name type="synonym">Ananas ananas</name>
    <dbReference type="NCBI Taxonomy" id="4615"/>
    <lineage>
        <taxon>Eukaryota</taxon>
        <taxon>Viridiplantae</taxon>
        <taxon>Streptophyta</taxon>
        <taxon>Embryophyta</taxon>
        <taxon>Tracheophyta</taxon>
        <taxon>Spermatophyta</taxon>
        <taxon>Magnoliopsida</taxon>
        <taxon>Liliopsida</taxon>
        <taxon>Poales</taxon>
        <taxon>Bromeliaceae</taxon>
        <taxon>Bromelioideae</taxon>
        <taxon>Ananas</taxon>
    </lineage>
</organism>
<evidence type="ECO:0000259" key="3">
    <source>
        <dbReference type="Pfam" id="PF10551"/>
    </source>
</evidence>
<dbReference type="InterPro" id="IPR004332">
    <property type="entry name" value="Transposase_MuDR"/>
</dbReference>
<dbReference type="RefSeq" id="XP_020109462.1">
    <property type="nucleotide sequence ID" value="XM_020253873.1"/>
</dbReference>
<dbReference type="Pfam" id="PF03108">
    <property type="entry name" value="DBD_Tnp_Mut"/>
    <property type="match status" value="1"/>
</dbReference>
<evidence type="ECO:0000259" key="2">
    <source>
        <dbReference type="Pfam" id="PF03108"/>
    </source>
</evidence>
<dbReference type="InterPro" id="IPR018289">
    <property type="entry name" value="MULE_transposase_dom"/>
</dbReference>
<proteinExistence type="predicted"/>
<accession>A0A6P5GV69</accession>
<dbReference type="PANTHER" id="PTHR31973">
    <property type="entry name" value="POLYPROTEIN, PUTATIVE-RELATED"/>
    <property type="match status" value="1"/>
</dbReference>
<dbReference type="PANTHER" id="PTHR31973:SF187">
    <property type="entry name" value="MUTATOR TRANSPOSASE MUDRA PROTEIN"/>
    <property type="match status" value="1"/>
</dbReference>
<reference evidence="5" key="1">
    <citation type="journal article" date="2015" name="Nat. Genet.">
        <title>The pineapple genome and the evolution of CAM photosynthesis.</title>
        <authorList>
            <person name="Ming R."/>
            <person name="VanBuren R."/>
            <person name="Wai C.M."/>
            <person name="Tang H."/>
            <person name="Schatz M.C."/>
            <person name="Bowers J.E."/>
            <person name="Lyons E."/>
            <person name="Wang M.L."/>
            <person name="Chen J."/>
            <person name="Biggers E."/>
            <person name="Zhang J."/>
            <person name="Huang L."/>
            <person name="Zhang L."/>
            <person name="Miao W."/>
            <person name="Zhang J."/>
            <person name="Ye Z."/>
            <person name="Miao C."/>
            <person name="Lin Z."/>
            <person name="Wang H."/>
            <person name="Zhou H."/>
            <person name="Yim W.C."/>
            <person name="Priest H.D."/>
            <person name="Zheng C."/>
            <person name="Woodhouse M."/>
            <person name="Edger P.P."/>
            <person name="Guyot R."/>
            <person name="Guo H.B."/>
            <person name="Guo H."/>
            <person name="Zheng G."/>
            <person name="Singh R."/>
            <person name="Sharma A."/>
            <person name="Min X."/>
            <person name="Zheng Y."/>
            <person name="Lee H."/>
            <person name="Gurtowski J."/>
            <person name="Sedlazeck F.J."/>
            <person name="Harkess A."/>
            <person name="McKain M.R."/>
            <person name="Liao Z."/>
            <person name="Fang J."/>
            <person name="Liu J."/>
            <person name="Zhang X."/>
            <person name="Zhang Q."/>
            <person name="Hu W."/>
            <person name="Qin Y."/>
            <person name="Wang K."/>
            <person name="Chen L.Y."/>
            <person name="Shirley N."/>
            <person name="Lin Y.R."/>
            <person name="Liu L.Y."/>
            <person name="Hernandez A.G."/>
            <person name="Wright C.L."/>
            <person name="Bulone V."/>
            <person name="Tuskan G.A."/>
            <person name="Heath K."/>
            <person name="Zee F."/>
            <person name="Moore P.H."/>
            <person name="Sunkar R."/>
            <person name="Leebens-Mack J.H."/>
            <person name="Mockler T."/>
            <person name="Bennetzen J.L."/>
            <person name="Freeling M."/>
            <person name="Sankoff D."/>
            <person name="Paterson A.H."/>
            <person name="Zhu X."/>
            <person name="Yang X."/>
            <person name="Smith J.A."/>
            <person name="Cushman J.C."/>
            <person name="Paull R.E."/>
            <person name="Yu Q."/>
        </authorList>
    </citation>
    <scope>NUCLEOTIDE SEQUENCE [LARGE SCALE GENOMIC DNA]</scope>
    <source>
        <strain evidence="5">cv. F153</strain>
    </source>
</reference>
<evidence type="ECO:0000313" key="6">
    <source>
        <dbReference type="RefSeq" id="XP_020109460.1"/>
    </source>
</evidence>
<evidence type="ECO:0000256" key="1">
    <source>
        <dbReference type="SAM" id="MobiDB-lite"/>
    </source>
</evidence>
<feature type="region of interest" description="Disordered" evidence="1">
    <location>
        <begin position="124"/>
        <end position="170"/>
    </location>
</feature>
<dbReference type="Pfam" id="PF10551">
    <property type="entry name" value="MULE"/>
    <property type="match status" value="1"/>
</dbReference>
<feature type="domain" description="PB1-like" evidence="4">
    <location>
        <begin position="2"/>
        <end position="62"/>
    </location>
</feature>
<dbReference type="Pfam" id="PF26130">
    <property type="entry name" value="PB1-like"/>
    <property type="match status" value="1"/>
</dbReference>
<evidence type="ECO:0000313" key="5">
    <source>
        <dbReference type="Proteomes" id="UP000515123"/>
    </source>
</evidence>
<dbReference type="OrthoDB" id="1731134at2759"/>
<evidence type="ECO:0000313" key="7">
    <source>
        <dbReference type="RefSeq" id="XP_020109462.1"/>
    </source>
</evidence>